<proteinExistence type="predicted"/>
<dbReference type="PANTHER" id="PTHR33987">
    <property type="entry name" value="CALCINEURIN-LIKE METALLO-PHOSPHOESTERASE SUPERFAMILY PROTEIN"/>
    <property type="match status" value="1"/>
</dbReference>
<organism evidence="4 5">
    <name type="scientific">Cyclotella atomus</name>
    <dbReference type="NCBI Taxonomy" id="382360"/>
    <lineage>
        <taxon>Eukaryota</taxon>
        <taxon>Sar</taxon>
        <taxon>Stramenopiles</taxon>
        <taxon>Ochrophyta</taxon>
        <taxon>Bacillariophyta</taxon>
        <taxon>Coscinodiscophyceae</taxon>
        <taxon>Thalassiosirophycidae</taxon>
        <taxon>Stephanodiscales</taxon>
        <taxon>Stephanodiscaceae</taxon>
        <taxon>Cyclotella</taxon>
    </lineage>
</organism>
<dbReference type="InterPro" id="IPR018946">
    <property type="entry name" value="PhoD-like_MPP"/>
</dbReference>
<comment type="caution">
    <text evidence="4">The sequence shown here is derived from an EMBL/GenBank/DDBJ whole genome shotgun (WGS) entry which is preliminary data.</text>
</comment>
<evidence type="ECO:0000259" key="3">
    <source>
        <dbReference type="Pfam" id="PF09423"/>
    </source>
</evidence>
<feature type="region of interest" description="Disordered" evidence="1">
    <location>
        <begin position="270"/>
        <end position="290"/>
    </location>
</feature>
<evidence type="ECO:0000256" key="2">
    <source>
        <dbReference type="SAM" id="Phobius"/>
    </source>
</evidence>
<feature type="transmembrane region" description="Helical" evidence="2">
    <location>
        <begin position="568"/>
        <end position="595"/>
    </location>
</feature>
<dbReference type="EMBL" id="JALLPJ020000440">
    <property type="protein sequence ID" value="KAL3792007.1"/>
    <property type="molecule type" value="Genomic_DNA"/>
</dbReference>
<keyword evidence="2" id="KW-0472">Membrane</keyword>
<dbReference type="SUPFAM" id="SSF56300">
    <property type="entry name" value="Metallo-dependent phosphatases"/>
    <property type="match status" value="1"/>
</dbReference>
<name>A0ABD3PW87_9STRA</name>
<sequence>MPNRIVIASCSHPALPQPLWPIISSRNPASFVWAGDAIYADRFEGLDWKSIGLRKDKDSQKWTFTFPPPSIHQDATPAVIRGWYNRQWEEQIEYRKFVGGSNGTKRPLVFGTIDDHDLGQNNGDVTYRYRRESNLEFMDFLYRGVSQEFGSSGVCQKYSSKNVAQVCDDRMNMQNGDNKSRIRSKSTDPMYQRAMQGKGVYGVQLFDFSRVSDQTDDPNPKWGNGYWIPEQEAMIDPDVQKSSSATEPSYSTTHSVAIFVLDVRSNKTPWPKKGKHYTSTTAPLNTTKQSTSTPKYDFLGEDQWTWFKSALSNSHAAINIIVSGLQIHPQRFPNDGNILEEWSKFPESQQLLYNTVLNSGAKSPLFVSGDVHMAQVLRKDCIRRSELMQGESEILSKARPLIEVTTSGLTHSWGTAFSSQPKHHRWPLKLYSYFISPTFMTTAHYVLPWRDLVIRSEAEVEHEKEQGRGGGKAGKQFGLELNFGEFEFDFDNGEGGSVTARIFGKDPTPMLEIRWRLDQLTGKAHMPGMTATLSDFIAVSQNSPEAPDETYDDWICVPYRGIPHVGKIYASTLIMFIVFCALFFLPQILLMTLFVKVRRWWPSRKQNPPMPNGNEHVNGIKD</sequence>
<dbReference type="CDD" id="cd07389">
    <property type="entry name" value="MPP_PhoD"/>
    <property type="match status" value="1"/>
</dbReference>
<protein>
    <recommendedName>
        <fullName evidence="3">PhoD-like phosphatase metallophosphatase domain-containing protein</fullName>
    </recommendedName>
</protein>
<dbReference type="Gene3D" id="3.60.21.70">
    <property type="entry name" value="PhoD-like phosphatase"/>
    <property type="match status" value="1"/>
</dbReference>
<accession>A0ABD3PW87</accession>
<reference evidence="4 5" key="1">
    <citation type="submission" date="2024-10" db="EMBL/GenBank/DDBJ databases">
        <title>Updated reference genomes for cyclostephanoid diatoms.</title>
        <authorList>
            <person name="Roberts W.R."/>
            <person name="Alverson A.J."/>
        </authorList>
    </citation>
    <scope>NUCLEOTIDE SEQUENCE [LARGE SCALE GENOMIC DNA]</scope>
    <source>
        <strain evidence="4 5">AJA010-31</strain>
    </source>
</reference>
<evidence type="ECO:0000313" key="4">
    <source>
        <dbReference type="EMBL" id="KAL3792007.1"/>
    </source>
</evidence>
<dbReference type="InterPro" id="IPR038607">
    <property type="entry name" value="PhoD-like_sf"/>
</dbReference>
<keyword evidence="2" id="KW-0812">Transmembrane</keyword>
<evidence type="ECO:0000313" key="5">
    <source>
        <dbReference type="Proteomes" id="UP001530400"/>
    </source>
</evidence>
<keyword evidence="2" id="KW-1133">Transmembrane helix</keyword>
<evidence type="ECO:0000256" key="1">
    <source>
        <dbReference type="SAM" id="MobiDB-lite"/>
    </source>
</evidence>
<feature type="domain" description="PhoD-like phosphatase metallophosphatase" evidence="3">
    <location>
        <begin position="255"/>
        <end position="378"/>
    </location>
</feature>
<dbReference type="Pfam" id="PF09423">
    <property type="entry name" value="PhoD"/>
    <property type="match status" value="1"/>
</dbReference>
<gene>
    <name evidence="4" type="ORF">ACHAWO_012609</name>
</gene>
<feature type="compositionally biased region" description="Polar residues" evidence="1">
    <location>
        <begin position="277"/>
        <end position="290"/>
    </location>
</feature>
<keyword evidence="5" id="KW-1185">Reference proteome</keyword>
<dbReference type="AlphaFoldDB" id="A0ABD3PW87"/>
<dbReference type="PANTHER" id="PTHR33987:SF1">
    <property type="entry name" value="CALCINEURIN-LIKE METALLO-PHOSPHOESTERASE SUPERFAMILY PROTEIN"/>
    <property type="match status" value="1"/>
</dbReference>
<dbReference type="InterPro" id="IPR029052">
    <property type="entry name" value="Metallo-depent_PP-like"/>
</dbReference>
<dbReference type="Proteomes" id="UP001530400">
    <property type="component" value="Unassembled WGS sequence"/>
</dbReference>